<evidence type="ECO:0000259" key="5">
    <source>
        <dbReference type="Pfam" id="PF04542"/>
    </source>
</evidence>
<evidence type="ECO:0000256" key="3">
    <source>
        <dbReference type="ARBA" id="ARBA00023082"/>
    </source>
</evidence>
<keyword evidence="2" id="KW-0805">Transcription regulation</keyword>
<dbReference type="Pfam" id="PF04542">
    <property type="entry name" value="Sigma70_r2"/>
    <property type="match status" value="1"/>
</dbReference>
<evidence type="ECO:0000256" key="2">
    <source>
        <dbReference type="ARBA" id="ARBA00023015"/>
    </source>
</evidence>
<evidence type="ECO:0000256" key="1">
    <source>
        <dbReference type="ARBA" id="ARBA00010641"/>
    </source>
</evidence>
<evidence type="ECO:0000313" key="7">
    <source>
        <dbReference type="EMBL" id="QEI08809.1"/>
    </source>
</evidence>
<dbReference type="GO" id="GO:0016987">
    <property type="term" value="F:sigma factor activity"/>
    <property type="evidence" value="ECO:0007669"/>
    <property type="project" value="UniProtKB-KW"/>
</dbReference>
<dbReference type="OrthoDB" id="9784272at2"/>
<dbReference type="EMBL" id="CP043046">
    <property type="protein sequence ID" value="QEI08809.1"/>
    <property type="molecule type" value="Genomic_DNA"/>
</dbReference>
<dbReference type="SUPFAM" id="SSF88659">
    <property type="entry name" value="Sigma3 and sigma4 domains of RNA polymerase sigma factors"/>
    <property type="match status" value="1"/>
</dbReference>
<dbReference type="InterPro" id="IPR013325">
    <property type="entry name" value="RNA_pol_sigma_r2"/>
</dbReference>
<dbReference type="KEGG" id="pacr:FXN63_25375"/>
<gene>
    <name evidence="7" type="ORF">FXN63_25375</name>
</gene>
<dbReference type="Proteomes" id="UP000325161">
    <property type="component" value="Chromosome"/>
</dbReference>
<feature type="domain" description="RNA polymerase sigma-70 region 2" evidence="5">
    <location>
        <begin position="25"/>
        <end position="90"/>
    </location>
</feature>
<dbReference type="InterPro" id="IPR007627">
    <property type="entry name" value="RNA_pol_sigma70_r2"/>
</dbReference>
<dbReference type="PANTHER" id="PTHR43133:SF62">
    <property type="entry name" value="RNA POLYMERASE SIGMA FACTOR SIGZ"/>
    <property type="match status" value="1"/>
</dbReference>
<evidence type="ECO:0000259" key="6">
    <source>
        <dbReference type="Pfam" id="PF08281"/>
    </source>
</evidence>
<dbReference type="Gene3D" id="1.10.1740.10">
    <property type="match status" value="1"/>
</dbReference>
<comment type="similarity">
    <text evidence="1">Belongs to the sigma-70 factor family. ECF subfamily.</text>
</comment>
<evidence type="ECO:0000313" key="8">
    <source>
        <dbReference type="Proteomes" id="UP000325161"/>
    </source>
</evidence>
<dbReference type="GO" id="GO:0003677">
    <property type="term" value="F:DNA binding"/>
    <property type="evidence" value="ECO:0007669"/>
    <property type="project" value="InterPro"/>
</dbReference>
<dbReference type="InterPro" id="IPR013324">
    <property type="entry name" value="RNA_pol_sigma_r3/r4-like"/>
</dbReference>
<keyword evidence="8" id="KW-1185">Reference proteome</keyword>
<dbReference type="NCBIfam" id="TIGR02937">
    <property type="entry name" value="sigma70-ECF"/>
    <property type="match status" value="1"/>
</dbReference>
<dbReference type="RefSeq" id="WP_148818302.1">
    <property type="nucleotide sequence ID" value="NZ_CP043046.1"/>
</dbReference>
<sequence>MTDSEELARLLAACGRGDEAALKDLYDATSSRLFATALRILRRRDWAEEVLQECFVKFWQHASTFTESRSQPMTWMTRIVRNRCIDWLRRPDIEVPDPEGDIIEAWADDAPGPLARLLETESGRQLAECMKGLAENQRVAVALAFFDELSHSEVAEKLAAPLGTVKSWVRRGLDSLKRCMG</sequence>
<dbReference type="PANTHER" id="PTHR43133">
    <property type="entry name" value="RNA POLYMERASE ECF-TYPE SIGMA FACTO"/>
    <property type="match status" value="1"/>
</dbReference>
<evidence type="ECO:0000256" key="4">
    <source>
        <dbReference type="ARBA" id="ARBA00023163"/>
    </source>
</evidence>
<dbReference type="Gene3D" id="1.10.10.10">
    <property type="entry name" value="Winged helix-like DNA-binding domain superfamily/Winged helix DNA-binding domain"/>
    <property type="match status" value="1"/>
</dbReference>
<accession>A0A5C0B1W7</accession>
<dbReference type="InterPro" id="IPR039425">
    <property type="entry name" value="RNA_pol_sigma-70-like"/>
</dbReference>
<dbReference type="Pfam" id="PF08281">
    <property type="entry name" value="Sigma70_r4_2"/>
    <property type="match status" value="1"/>
</dbReference>
<proteinExistence type="inferred from homology"/>
<dbReference type="InterPro" id="IPR036388">
    <property type="entry name" value="WH-like_DNA-bd_sf"/>
</dbReference>
<dbReference type="AlphaFoldDB" id="A0A5C0B1W7"/>
<keyword evidence="4" id="KW-0804">Transcription</keyword>
<dbReference type="CDD" id="cd06171">
    <property type="entry name" value="Sigma70_r4"/>
    <property type="match status" value="1"/>
</dbReference>
<reference evidence="7 8" key="1">
    <citation type="submission" date="2019-08" db="EMBL/GenBank/DDBJ databases">
        <title>Amphibian skin-associated Pigmentiphaga: genome sequence and occurrence across geography and hosts.</title>
        <authorList>
            <person name="Bletz M.C."/>
            <person name="Bunk B."/>
            <person name="Sproeer C."/>
            <person name="Biwer P."/>
            <person name="Reiter S."/>
            <person name="Rabemananjara F.C.E."/>
            <person name="Schulz S."/>
            <person name="Overmann J."/>
            <person name="Vences M."/>
        </authorList>
    </citation>
    <scope>NUCLEOTIDE SEQUENCE [LARGE SCALE GENOMIC DNA]</scope>
    <source>
        <strain evidence="7 8">Mada1488</strain>
    </source>
</reference>
<name>A0A5C0B1W7_9BURK</name>
<dbReference type="InterPro" id="IPR013249">
    <property type="entry name" value="RNA_pol_sigma70_r4_t2"/>
</dbReference>
<dbReference type="GO" id="GO:0006352">
    <property type="term" value="P:DNA-templated transcription initiation"/>
    <property type="evidence" value="ECO:0007669"/>
    <property type="project" value="InterPro"/>
</dbReference>
<dbReference type="InterPro" id="IPR014284">
    <property type="entry name" value="RNA_pol_sigma-70_dom"/>
</dbReference>
<feature type="domain" description="RNA polymerase sigma factor 70 region 4 type 2" evidence="6">
    <location>
        <begin position="124"/>
        <end position="174"/>
    </location>
</feature>
<organism evidence="7 8">
    <name type="scientific">Pigmentiphaga aceris</name>
    <dbReference type="NCBI Taxonomy" id="1940612"/>
    <lineage>
        <taxon>Bacteria</taxon>
        <taxon>Pseudomonadati</taxon>
        <taxon>Pseudomonadota</taxon>
        <taxon>Betaproteobacteria</taxon>
        <taxon>Burkholderiales</taxon>
        <taxon>Alcaligenaceae</taxon>
        <taxon>Pigmentiphaga</taxon>
    </lineage>
</organism>
<keyword evidence="3" id="KW-0731">Sigma factor</keyword>
<protein>
    <submittedName>
        <fullName evidence="7">Sigma-70 family RNA polymerase sigma factor</fullName>
    </submittedName>
</protein>
<dbReference type="SUPFAM" id="SSF88946">
    <property type="entry name" value="Sigma2 domain of RNA polymerase sigma factors"/>
    <property type="match status" value="1"/>
</dbReference>